<sequence length="316" mass="34199">MAVHAVVAFSSAILPINPRITSCSSRIIASPTPSQSSSESAGSSAAEPRKTLINGGFCCCCGRRRFLESATAASAAIQFPLRSSRASSDSTSDYEAIVNKFHPSRPKWYEELYAQVMDKGMKSYEAEIAGYKLQIFDELKGAKEVVEIGVGTGPNFKYYARNSDLRVIGMDPNKVMERYAREAAEKAGLLPENFQFLQGVGEAIPLKDASVDAVIGTLVLCSVGDVDRTLKEVKRVLKPGGLYCFLEHVAAKEGTILRLLQNALNPLQKLVADGCHLNRETGKDILEAGFSDVRLSSAFFTSLPLVNSQVYGTASK</sequence>
<accession>A0AAN7LPT4</accession>
<dbReference type="Pfam" id="PF08241">
    <property type="entry name" value="Methyltransf_11"/>
    <property type="match status" value="1"/>
</dbReference>
<name>A0AAN7LPT4_TRANT</name>
<comment type="caution">
    <text evidence="2">The sequence shown here is derived from an EMBL/GenBank/DDBJ whole genome shotgun (WGS) entry which is preliminary data.</text>
</comment>
<evidence type="ECO:0000313" key="2">
    <source>
        <dbReference type="EMBL" id="KAK4785275.1"/>
    </source>
</evidence>
<dbReference type="SUPFAM" id="SSF53335">
    <property type="entry name" value="S-adenosyl-L-methionine-dependent methyltransferases"/>
    <property type="match status" value="1"/>
</dbReference>
<proteinExistence type="predicted"/>
<dbReference type="Gene3D" id="3.40.50.150">
    <property type="entry name" value="Vaccinia Virus protein VP39"/>
    <property type="match status" value="1"/>
</dbReference>
<dbReference type="EMBL" id="JAXQNO010000013">
    <property type="protein sequence ID" value="KAK4785275.1"/>
    <property type="molecule type" value="Genomic_DNA"/>
</dbReference>
<evidence type="ECO:0000313" key="3">
    <source>
        <dbReference type="Proteomes" id="UP001346149"/>
    </source>
</evidence>
<dbReference type="PANTHER" id="PTHR45036">
    <property type="entry name" value="METHYLTRANSFERASE LIKE 7B"/>
    <property type="match status" value="1"/>
</dbReference>
<dbReference type="InterPro" id="IPR013216">
    <property type="entry name" value="Methyltransf_11"/>
</dbReference>
<keyword evidence="3" id="KW-1185">Reference proteome</keyword>
<dbReference type="Proteomes" id="UP001346149">
    <property type="component" value="Unassembled WGS sequence"/>
</dbReference>
<feature type="domain" description="Methyltransferase type 11" evidence="1">
    <location>
        <begin position="146"/>
        <end position="245"/>
    </location>
</feature>
<gene>
    <name evidence="2" type="ORF">SAY86_001964</name>
</gene>
<evidence type="ECO:0000259" key="1">
    <source>
        <dbReference type="Pfam" id="PF08241"/>
    </source>
</evidence>
<reference evidence="2 3" key="1">
    <citation type="journal article" date="2023" name="Hortic Res">
        <title>Pangenome of water caltrop reveals structural variations and asymmetric subgenome divergence after allopolyploidization.</title>
        <authorList>
            <person name="Zhang X."/>
            <person name="Chen Y."/>
            <person name="Wang L."/>
            <person name="Yuan Y."/>
            <person name="Fang M."/>
            <person name="Shi L."/>
            <person name="Lu R."/>
            <person name="Comes H.P."/>
            <person name="Ma Y."/>
            <person name="Chen Y."/>
            <person name="Huang G."/>
            <person name="Zhou Y."/>
            <person name="Zheng Z."/>
            <person name="Qiu Y."/>
        </authorList>
    </citation>
    <scope>NUCLEOTIDE SEQUENCE [LARGE SCALE GENOMIC DNA]</scope>
    <source>
        <strain evidence="2">F231</strain>
    </source>
</reference>
<dbReference type="AlphaFoldDB" id="A0AAN7LPT4"/>
<dbReference type="CDD" id="cd02440">
    <property type="entry name" value="AdoMet_MTases"/>
    <property type="match status" value="1"/>
</dbReference>
<dbReference type="GO" id="GO:0008757">
    <property type="term" value="F:S-adenosylmethionine-dependent methyltransferase activity"/>
    <property type="evidence" value="ECO:0007669"/>
    <property type="project" value="InterPro"/>
</dbReference>
<protein>
    <recommendedName>
        <fullName evidence="1">Methyltransferase type 11 domain-containing protein</fullName>
    </recommendedName>
</protein>
<dbReference type="PANTHER" id="PTHR45036:SF1">
    <property type="entry name" value="METHYLTRANSFERASE LIKE 7A"/>
    <property type="match status" value="1"/>
</dbReference>
<dbReference type="InterPro" id="IPR052356">
    <property type="entry name" value="Thiol_S-MT"/>
</dbReference>
<dbReference type="InterPro" id="IPR029063">
    <property type="entry name" value="SAM-dependent_MTases_sf"/>
</dbReference>
<organism evidence="2 3">
    <name type="scientific">Trapa natans</name>
    <name type="common">Water chestnut</name>
    <dbReference type="NCBI Taxonomy" id="22666"/>
    <lineage>
        <taxon>Eukaryota</taxon>
        <taxon>Viridiplantae</taxon>
        <taxon>Streptophyta</taxon>
        <taxon>Embryophyta</taxon>
        <taxon>Tracheophyta</taxon>
        <taxon>Spermatophyta</taxon>
        <taxon>Magnoliopsida</taxon>
        <taxon>eudicotyledons</taxon>
        <taxon>Gunneridae</taxon>
        <taxon>Pentapetalae</taxon>
        <taxon>rosids</taxon>
        <taxon>malvids</taxon>
        <taxon>Myrtales</taxon>
        <taxon>Lythraceae</taxon>
        <taxon>Trapa</taxon>
    </lineage>
</organism>